<evidence type="ECO:0000313" key="4">
    <source>
        <dbReference type="WBParaSite" id="SSLN_0000964501-mRNA-1"/>
    </source>
</evidence>
<proteinExistence type="predicted"/>
<dbReference type="Proteomes" id="UP000275846">
    <property type="component" value="Unassembled WGS sequence"/>
</dbReference>
<dbReference type="EMBL" id="UYSU01035157">
    <property type="protein sequence ID" value="VDL95678.1"/>
    <property type="molecule type" value="Genomic_DNA"/>
</dbReference>
<evidence type="ECO:0000256" key="1">
    <source>
        <dbReference type="SAM" id="MobiDB-lite"/>
    </source>
</evidence>
<reference evidence="4" key="1">
    <citation type="submission" date="2016-06" db="UniProtKB">
        <authorList>
            <consortium name="WormBaseParasite"/>
        </authorList>
    </citation>
    <scope>IDENTIFICATION</scope>
</reference>
<dbReference type="WBParaSite" id="SSLN_0000964501-mRNA-1">
    <property type="protein sequence ID" value="SSLN_0000964501-mRNA-1"/>
    <property type="gene ID" value="SSLN_0000964501"/>
</dbReference>
<protein>
    <submittedName>
        <fullName evidence="4">AAA domain-containing protein</fullName>
    </submittedName>
</protein>
<sequence length="671" mass="73622">MAAKGGGGGVKLKGFQNVINVDLKADPPLLKTEMVVKKTGGTMLTINGAKVDFPKNAFGGKKDKFVFAPVPSPVRGYSSPWLGPNLRLASEIQMIWAPSKLKTPCSVFLPFTFASALELTTEEATERAKTLIAAAAAAAEAAAKAAKEAAAAASEAGAEGVIRPEFNAVAIVPHAISVRLAAEKPKPKKSVKHEKNKPDYTALDVPILDTRTVFVLQAKIGDEFWTLKQNVVFVQPLIHYLEWPPQVLKEARMAGRYSEYKEPRKPAAPLPTDTANSPANKAAGGKNRKSAAKTPAEPVPEILPGVEIARRTEMLAGGICFEADEFNDFVAIVIATPSEAVEFDREGGLLRSPLLHPLLSVRIPKLSTMETRTSTFKVIDVRPEMMPSIHNFDPQLTEINECSPIYEMDLGIKPFERPVYLQLPLPNWYMNLIHKMLHPPDSESHSGPEEMATHREGGLASAMVTGTGAVEDGERTEHQPGDENANNVIPLEKRPKNLLLLYQAPGTKRQIVWRVADGDPNSDTEKVRRKAQKIGPYRDAHLSPIMRAENLRVKSGWLNLMLGVKGGSWKPIPITGPFTPRTLNITTYQLGRFVFLYNNDPFRTPASKLAHLMGRMEALCVAPPGVLLVCLQVTPVKWNLWISVVPSSKLIDTLEERLKEGYVPLIQVRFV</sequence>
<organism evidence="4">
    <name type="scientific">Schistocephalus solidus</name>
    <name type="common">Tapeworm</name>
    <dbReference type="NCBI Taxonomy" id="70667"/>
    <lineage>
        <taxon>Eukaryota</taxon>
        <taxon>Metazoa</taxon>
        <taxon>Spiralia</taxon>
        <taxon>Lophotrochozoa</taxon>
        <taxon>Platyhelminthes</taxon>
        <taxon>Cestoda</taxon>
        <taxon>Eucestoda</taxon>
        <taxon>Diphyllobothriidea</taxon>
        <taxon>Diphyllobothriidae</taxon>
        <taxon>Schistocephalus</taxon>
    </lineage>
</organism>
<gene>
    <name evidence="2" type="ORF">SSLN_LOCUS9293</name>
</gene>
<feature type="region of interest" description="Disordered" evidence="1">
    <location>
        <begin position="259"/>
        <end position="297"/>
    </location>
</feature>
<keyword evidence="3" id="KW-1185">Reference proteome</keyword>
<dbReference type="OrthoDB" id="6273453at2759"/>
<dbReference type="AlphaFoldDB" id="A0A183SYJ5"/>
<evidence type="ECO:0000313" key="3">
    <source>
        <dbReference type="Proteomes" id="UP000275846"/>
    </source>
</evidence>
<name>A0A183SYJ5_SCHSO</name>
<dbReference type="Gene3D" id="2.60.220.30">
    <property type="match status" value="1"/>
</dbReference>
<evidence type="ECO:0000313" key="2">
    <source>
        <dbReference type="EMBL" id="VDL95678.1"/>
    </source>
</evidence>
<reference evidence="2 3" key="2">
    <citation type="submission" date="2018-11" db="EMBL/GenBank/DDBJ databases">
        <authorList>
            <consortium name="Pathogen Informatics"/>
        </authorList>
    </citation>
    <scope>NUCLEOTIDE SEQUENCE [LARGE SCALE GENOMIC DNA]</scope>
    <source>
        <strain evidence="2 3">NST_G2</strain>
    </source>
</reference>
<accession>A0A183SYJ5</accession>